<evidence type="ECO:0000313" key="12">
    <source>
        <dbReference type="Proteomes" id="UP000031189"/>
    </source>
</evidence>
<proteinExistence type="predicted"/>
<dbReference type="Proteomes" id="UP000031189">
    <property type="component" value="Unassembled WGS sequence"/>
</dbReference>
<organism evidence="11 12">
    <name type="scientific">Terrisporobacter othiniensis</name>
    <dbReference type="NCBI Taxonomy" id="1577792"/>
    <lineage>
        <taxon>Bacteria</taxon>
        <taxon>Bacillati</taxon>
        <taxon>Bacillota</taxon>
        <taxon>Clostridia</taxon>
        <taxon>Peptostreptococcales</taxon>
        <taxon>Peptostreptococcaceae</taxon>
        <taxon>Terrisporobacter</taxon>
    </lineage>
</organism>
<dbReference type="InterPro" id="IPR036721">
    <property type="entry name" value="RCK_C_sf"/>
</dbReference>
<dbReference type="GO" id="GO:0008324">
    <property type="term" value="F:monoatomic cation transmembrane transporter activity"/>
    <property type="evidence" value="ECO:0007669"/>
    <property type="project" value="InterPro"/>
</dbReference>
<evidence type="ECO:0000256" key="7">
    <source>
        <dbReference type="ARBA" id="ARBA00023065"/>
    </source>
</evidence>
<keyword evidence="4" id="KW-1003">Cell membrane</keyword>
<feature type="transmembrane region" description="Helical" evidence="9">
    <location>
        <begin position="216"/>
        <end position="233"/>
    </location>
</feature>
<dbReference type="GO" id="GO:0005886">
    <property type="term" value="C:plasma membrane"/>
    <property type="evidence" value="ECO:0007669"/>
    <property type="project" value="UniProtKB-SubCell"/>
</dbReference>
<keyword evidence="2" id="KW-0813">Transport</keyword>
<keyword evidence="8 9" id="KW-0472">Membrane</keyword>
<protein>
    <submittedName>
        <fullName evidence="11">Potassium transporter Trk</fullName>
    </submittedName>
</protein>
<gene>
    <name evidence="11" type="ORF">QX51_19185</name>
</gene>
<dbReference type="RefSeq" id="WP_039681501.1">
    <property type="nucleotide sequence ID" value="NZ_JAWGXO010000011.1"/>
</dbReference>
<dbReference type="SUPFAM" id="SSF116726">
    <property type="entry name" value="TrkA C-terminal domain-like"/>
    <property type="match status" value="2"/>
</dbReference>
<feature type="transmembrane region" description="Helical" evidence="9">
    <location>
        <begin position="29"/>
        <end position="50"/>
    </location>
</feature>
<feature type="domain" description="RCK C-terminal" evidence="10">
    <location>
        <begin position="395"/>
        <end position="477"/>
    </location>
</feature>
<dbReference type="InterPro" id="IPR038770">
    <property type="entry name" value="Na+/solute_symporter_sf"/>
</dbReference>
<feature type="transmembrane region" description="Helical" evidence="9">
    <location>
        <begin position="181"/>
        <end position="204"/>
    </location>
</feature>
<evidence type="ECO:0000256" key="9">
    <source>
        <dbReference type="SAM" id="Phobius"/>
    </source>
</evidence>
<evidence type="ECO:0000256" key="2">
    <source>
        <dbReference type="ARBA" id="ARBA00022448"/>
    </source>
</evidence>
<feature type="transmembrane region" description="Helical" evidence="9">
    <location>
        <begin position="358"/>
        <end position="377"/>
    </location>
</feature>
<evidence type="ECO:0000313" key="11">
    <source>
        <dbReference type="EMBL" id="KHS55485.1"/>
    </source>
</evidence>
<evidence type="ECO:0000256" key="4">
    <source>
        <dbReference type="ARBA" id="ARBA00022475"/>
    </source>
</evidence>
<keyword evidence="12" id="KW-1185">Reference proteome</keyword>
<dbReference type="Pfam" id="PF00999">
    <property type="entry name" value="Na_H_Exchanger"/>
    <property type="match status" value="1"/>
</dbReference>
<dbReference type="GO" id="GO:1902600">
    <property type="term" value="P:proton transmembrane transport"/>
    <property type="evidence" value="ECO:0007669"/>
    <property type="project" value="InterPro"/>
</dbReference>
<keyword evidence="6 9" id="KW-1133">Transmembrane helix</keyword>
<feature type="domain" description="RCK C-terminal" evidence="10">
    <location>
        <begin position="480"/>
        <end position="549"/>
    </location>
</feature>
<evidence type="ECO:0000256" key="3">
    <source>
        <dbReference type="ARBA" id="ARBA00022449"/>
    </source>
</evidence>
<sequence length="549" mass="60332">MIELMVICSFVILICITSSKVLYKFGVPILLIFIVLGMLFGSDGLVGIYYNNFELTKNICTLALIFIMFFGGFGTNWHMARPVAIPSMLMSTLGVVITAGLTGMFCYVILKTTLLESLLIGSIVASTDAASVFSILRSQELNLKGSIASILEIESGSNDPFAYMLTIIILSLMSNQGSSSIFPMLFSQVSVGIISAVVLSKLTIYLLRHINFEIDGFYPIFVTAIAILSYGLSELFGGNGYLSAYIGGIIIGNSKVPHKKSIFEFFDSISWLMQITLFFLLGLLSYPSKIPNVLIEGIEISIFMILIARPIATFSILSWFKIPFKQQLFISWVGLRGAASIAFAIFAVTYGVPIYSDIFHIIFFIALFSVGVQGTLIPKIALKLDLIDNESSVFKTFNDYKEDKSTKLIEISITDDSNLVNKTIMDSNIPEDILIVMIKRKGDVFVPRGSTIILPGDILVVTGNNFDKLRMYQEDKSTKLMEISVGATSNFANKTIVDANIPDEILVVMIKRSGDIIIPKGSTQILQDDILVITGTDINEINKLAISNG</sequence>
<name>A0A0B3WLM3_9FIRM</name>
<evidence type="ECO:0000256" key="1">
    <source>
        <dbReference type="ARBA" id="ARBA00004651"/>
    </source>
</evidence>
<keyword evidence="5 9" id="KW-0812">Transmembrane</keyword>
<feature type="transmembrane region" description="Helical" evidence="9">
    <location>
        <begin position="85"/>
        <end position="110"/>
    </location>
</feature>
<dbReference type="Gene3D" id="3.30.70.1450">
    <property type="entry name" value="Regulator of K+ conductance, C-terminal domain"/>
    <property type="match status" value="2"/>
</dbReference>
<dbReference type="Gene3D" id="1.20.1530.20">
    <property type="match status" value="1"/>
</dbReference>
<dbReference type="NCBIfam" id="NF003715">
    <property type="entry name" value="PRK05326.1-2"/>
    <property type="match status" value="1"/>
</dbReference>
<dbReference type="InterPro" id="IPR006153">
    <property type="entry name" value="Cation/H_exchanger_TM"/>
</dbReference>
<evidence type="ECO:0000256" key="5">
    <source>
        <dbReference type="ARBA" id="ARBA00022692"/>
    </source>
</evidence>
<dbReference type="AlphaFoldDB" id="A0A0B3WLM3"/>
<dbReference type="GO" id="GO:0015297">
    <property type="term" value="F:antiporter activity"/>
    <property type="evidence" value="ECO:0007669"/>
    <property type="project" value="UniProtKB-KW"/>
</dbReference>
<dbReference type="GO" id="GO:0006813">
    <property type="term" value="P:potassium ion transport"/>
    <property type="evidence" value="ECO:0007669"/>
    <property type="project" value="InterPro"/>
</dbReference>
<dbReference type="InterPro" id="IPR006037">
    <property type="entry name" value="RCK_C"/>
</dbReference>
<evidence type="ECO:0000256" key="8">
    <source>
        <dbReference type="ARBA" id="ARBA00023136"/>
    </source>
</evidence>
<feature type="transmembrane region" description="Helical" evidence="9">
    <location>
        <begin position="268"/>
        <end position="288"/>
    </location>
</feature>
<dbReference type="NCBIfam" id="NF003716">
    <property type="entry name" value="PRK05326.1-3"/>
    <property type="match status" value="1"/>
</dbReference>
<dbReference type="PANTHER" id="PTHR32507:SF7">
    <property type="entry name" value="K(+)_H(+) ANTIPORTER NHAP2"/>
    <property type="match status" value="1"/>
</dbReference>
<evidence type="ECO:0000259" key="10">
    <source>
        <dbReference type="PROSITE" id="PS51202"/>
    </source>
</evidence>
<feature type="transmembrane region" description="Helical" evidence="9">
    <location>
        <begin position="332"/>
        <end position="352"/>
    </location>
</feature>
<dbReference type="EMBL" id="JWHR01000166">
    <property type="protein sequence ID" value="KHS55485.1"/>
    <property type="molecule type" value="Genomic_DNA"/>
</dbReference>
<dbReference type="Pfam" id="PF02080">
    <property type="entry name" value="TrkA_C"/>
    <property type="match status" value="2"/>
</dbReference>
<accession>A0A0B3WLM3</accession>
<reference evidence="11 12" key="1">
    <citation type="submission" date="2014-12" db="EMBL/GenBank/DDBJ databases">
        <title>Draft genome sequence of Terrisporobacter sp. 08-306576, isolated from the blood culture of a bacteremia patient.</title>
        <authorList>
            <person name="Lund L.C."/>
            <person name="Sydenham T.V."/>
            <person name="Hogh S.V."/>
            <person name="Skov M.N."/>
            <person name="Kemp M."/>
            <person name="Justesen U.S."/>
        </authorList>
    </citation>
    <scope>NUCLEOTIDE SEQUENCE [LARGE SCALE GENOMIC DNA]</scope>
    <source>
        <strain evidence="11 12">08-306576</strain>
    </source>
</reference>
<evidence type="ECO:0000256" key="6">
    <source>
        <dbReference type="ARBA" id="ARBA00022989"/>
    </source>
</evidence>
<dbReference type="PANTHER" id="PTHR32507">
    <property type="entry name" value="NA(+)/H(+) ANTIPORTER 1"/>
    <property type="match status" value="1"/>
</dbReference>
<dbReference type="PROSITE" id="PS51202">
    <property type="entry name" value="RCK_C"/>
    <property type="match status" value="2"/>
</dbReference>
<feature type="transmembrane region" description="Helical" evidence="9">
    <location>
        <begin position="117"/>
        <end position="136"/>
    </location>
</feature>
<comment type="caution">
    <text evidence="11">The sequence shown here is derived from an EMBL/GenBank/DDBJ whole genome shotgun (WGS) entry which is preliminary data.</text>
</comment>
<feature type="transmembrane region" description="Helical" evidence="9">
    <location>
        <begin position="62"/>
        <end position="79"/>
    </location>
</feature>
<comment type="subcellular location">
    <subcellularLocation>
        <location evidence="1">Cell membrane</location>
        <topology evidence="1">Multi-pass membrane protein</topology>
    </subcellularLocation>
</comment>
<keyword evidence="7" id="KW-0406">Ion transport</keyword>
<keyword evidence="3" id="KW-0050">Antiport</keyword>
<dbReference type="OrthoDB" id="9810759at2"/>
<feature type="transmembrane region" description="Helical" evidence="9">
    <location>
        <begin position="300"/>
        <end position="320"/>
    </location>
</feature>